<evidence type="ECO:0000313" key="1">
    <source>
        <dbReference type="EMBL" id="GFF71646.1"/>
    </source>
</evidence>
<accession>A0ABQ1A212</accession>
<protein>
    <recommendedName>
        <fullName evidence="3">BTB domain-containing protein</fullName>
    </recommendedName>
</protein>
<proteinExistence type="predicted"/>
<evidence type="ECO:0008006" key="3">
    <source>
        <dbReference type="Google" id="ProtNLM"/>
    </source>
</evidence>
<name>A0ABQ1A212_ASPLE</name>
<keyword evidence="2" id="KW-1185">Reference proteome</keyword>
<dbReference type="Proteomes" id="UP000465220">
    <property type="component" value="Unassembled WGS sequence"/>
</dbReference>
<organism evidence="1 2">
    <name type="scientific">Aspergillus lentulus</name>
    <dbReference type="NCBI Taxonomy" id="293939"/>
    <lineage>
        <taxon>Eukaryota</taxon>
        <taxon>Fungi</taxon>
        <taxon>Dikarya</taxon>
        <taxon>Ascomycota</taxon>
        <taxon>Pezizomycotina</taxon>
        <taxon>Eurotiomycetes</taxon>
        <taxon>Eurotiomycetidae</taxon>
        <taxon>Eurotiales</taxon>
        <taxon>Aspergillaceae</taxon>
        <taxon>Aspergillus</taxon>
        <taxon>Aspergillus subgen. Fumigati</taxon>
    </lineage>
</organism>
<evidence type="ECO:0000313" key="2">
    <source>
        <dbReference type="Proteomes" id="UP000465220"/>
    </source>
</evidence>
<dbReference type="EMBL" id="BLKI01000015">
    <property type="protein sequence ID" value="GFF71646.1"/>
    <property type="molecule type" value="Genomic_DNA"/>
</dbReference>
<comment type="caution">
    <text evidence="1">The sequence shown here is derived from an EMBL/GenBank/DDBJ whole genome shotgun (WGS) entry which is preliminary data.</text>
</comment>
<sequence length="230" mass="25955">MAKHETSADQHPWRIAPKQTKMSCLADKQTLLYIADISPTKINCTDHSSLRSGIFQVHVGKDDDMATFHIHISVACKYSSFFRSATIWSWSDLPATSSISQTTSPTSKAYVLGAYLADTLFQDAVADALMHRLYAKRETWGRCNGCRGEFVAYLYDKTSSSSPIRHLLVSMLARDYERWLSKVAAAGLPKEILSDLLNYVAGVTAHRPMREYWGKCTFHLHEAEQECYYG</sequence>
<reference evidence="1 2" key="1">
    <citation type="submission" date="2020-01" db="EMBL/GenBank/DDBJ databases">
        <title>Draft genome sequence of Aspergillus lentulus IFM 60648.</title>
        <authorList>
            <person name="Takahashi H."/>
            <person name="Yaguchi T."/>
        </authorList>
    </citation>
    <scope>NUCLEOTIDE SEQUENCE [LARGE SCALE GENOMIC DNA]</scope>
    <source>
        <strain evidence="1 2">IFM 60648</strain>
    </source>
</reference>
<gene>
    <name evidence="1" type="ORF">IFM60648_03479</name>
</gene>